<sequence length="106" mass="12142">MEYLHPKYFKWIHILSKFLGIIIILYGIFIIIQNFPSIIGPVPGLASILLGVYLYKSGMEAGRLLRSDRKSKQALEEMLKYYGLFLMINGLLFIAAIILYIISICI</sequence>
<organism evidence="2 3">
    <name type="scientific">Oceanobacillus oncorhynchi</name>
    <dbReference type="NCBI Taxonomy" id="545501"/>
    <lineage>
        <taxon>Bacteria</taxon>
        <taxon>Bacillati</taxon>
        <taxon>Bacillota</taxon>
        <taxon>Bacilli</taxon>
        <taxon>Bacillales</taxon>
        <taxon>Bacillaceae</taxon>
        <taxon>Oceanobacillus</taxon>
    </lineage>
</organism>
<keyword evidence="3" id="KW-1185">Reference proteome</keyword>
<evidence type="ECO:0000313" key="3">
    <source>
        <dbReference type="Proteomes" id="UP000040453"/>
    </source>
</evidence>
<reference evidence="2 3" key="1">
    <citation type="submission" date="2014-11" db="EMBL/GenBank/DDBJ databases">
        <authorList>
            <person name="Urmite Genomes Urmite Genomes"/>
        </authorList>
    </citation>
    <scope>NUCLEOTIDE SEQUENCE [LARGE SCALE GENOMIC DNA]</scope>
    <source>
        <strain evidence="2 3">Oc5</strain>
    </source>
</reference>
<keyword evidence="1" id="KW-0472">Membrane</keyword>
<feature type="transmembrane region" description="Helical" evidence="1">
    <location>
        <begin position="38"/>
        <end position="58"/>
    </location>
</feature>
<proteinExistence type="predicted"/>
<keyword evidence="1" id="KW-0812">Transmembrane</keyword>
<dbReference type="EMBL" id="CDGG01000001">
    <property type="protein sequence ID" value="CEI83423.1"/>
    <property type="molecule type" value="Genomic_DNA"/>
</dbReference>
<dbReference type="OrthoDB" id="9871863at2"/>
<accession>A0A0A1MK07</accession>
<feature type="transmembrane region" description="Helical" evidence="1">
    <location>
        <begin position="79"/>
        <end position="102"/>
    </location>
</feature>
<dbReference type="AlphaFoldDB" id="A0A0A1MK07"/>
<keyword evidence="1" id="KW-1133">Transmembrane helix</keyword>
<name>A0A0A1MK07_9BACI</name>
<dbReference type="Proteomes" id="UP000040453">
    <property type="component" value="Unassembled WGS sequence"/>
</dbReference>
<evidence type="ECO:0000256" key="1">
    <source>
        <dbReference type="SAM" id="Phobius"/>
    </source>
</evidence>
<gene>
    <name evidence="2" type="ORF">BN997_03332</name>
</gene>
<feature type="transmembrane region" description="Helical" evidence="1">
    <location>
        <begin position="12"/>
        <end position="32"/>
    </location>
</feature>
<dbReference type="InterPro" id="IPR035287">
    <property type="entry name" value="DUF5362"/>
</dbReference>
<dbReference type="RefSeq" id="WP_042533677.1">
    <property type="nucleotide sequence ID" value="NZ_CAXOIH010000017.1"/>
</dbReference>
<protein>
    <submittedName>
        <fullName evidence="2">Uncharacterized protein</fullName>
    </submittedName>
</protein>
<evidence type="ECO:0000313" key="2">
    <source>
        <dbReference type="EMBL" id="CEI83423.1"/>
    </source>
</evidence>
<dbReference type="Pfam" id="PF17319">
    <property type="entry name" value="DUF5362"/>
    <property type="match status" value="1"/>
</dbReference>